<dbReference type="GO" id="GO:0003723">
    <property type="term" value="F:RNA binding"/>
    <property type="evidence" value="ECO:0007669"/>
    <property type="project" value="UniProtKB-KW"/>
</dbReference>
<accession>A0AAD5TXL9</accession>
<dbReference type="Pfam" id="PF00270">
    <property type="entry name" value="DEAD"/>
    <property type="match status" value="1"/>
</dbReference>
<dbReference type="CDD" id="cd00268">
    <property type="entry name" value="DEADc"/>
    <property type="match status" value="1"/>
</dbReference>
<dbReference type="InterPro" id="IPR044742">
    <property type="entry name" value="DEAD/DEAH_RhlB"/>
</dbReference>
<feature type="domain" description="Helicase C-terminal" evidence="10">
    <location>
        <begin position="252"/>
        <end position="427"/>
    </location>
</feature>
<evidence type="ECO:0000256" key="6">
    <source>
        <dbReference type="ARBA" id="ARBA00022884"/>
    </source>
</evidence>
<dbReference type="GO" id="GO:0003724">
    <property type="term" value="F:RNA helicase activity"/>
    <property type="evidence" value="ECO:0007669"/>
    <property type="project" value="UniProtKB-EC"/>
</dbReference>
<dbReference type="GO" id="GO:0005829">
    <property type="term" value="C:cytosol"/>
    <property type="evidence" value="ECO:0007669"/>
    <property type="project" value="TreeGrafter"/>
</dbReference>
<dbReference type="InterPro" id="IPR011545">
    <property type="entry name" value="DEAD/DEAH_box_helicase_dom"/>
</dbReference>
<name>A0AAD5TXL9_9FUNG</name>
<evidence type="ECO:0000256" key="7">
    <source>
        <dbReference type="ARBA" id="ARBA00047984"/>
    </source>
</evidence>
<evidence type="ECO:0000256" key="5">
    <source>
        <dbReference type="ARBA" id="ARBA00022840"/>
    </source>
</evidence>
<keyword evidence="12" id="KW-1185">Reference proteome</keyword>
<keyword evidence="5" id="KW-0067">ATP-binding</keyword>
<evidence type="ECO:0000256" key="4">
    <source>
        <dbReference type="ARBA" id="ARBA00022806"/>
    </source>
</evidence>
<dbReference type="Pfam" id="PF26142">
    <property type="entry name" value="DD_DDX21-DDX50"/>
    <property type="match status" value="1"/>
</dbReference>
<feature type="compositionally biased region" description="Basic and acidic residues" evidence="8">
    <location>
        <begin position="29"/>
        <end position="45"/>
    </location>
</feature>
<feature type="region of interest" description="Disordered" evidence="8">
    <location>
        <begin position="1"/>
        <end position="49"/>
    </location>
</feature>
<protein>
    <recommendedName>
        <fullName evidence="1">RNA helicase</fullName>
        <ecNumber evidence="1">3.6.4.13</ecNumber>
    </recommendedName>
</protein>
<dbReference type="InterPro" id="IPR059027">
    <property type="entry name" value="DD_DDX21-DDX50"/>
</dbReference>
<dbReference type="PROSITE" id="PS51194">
    <property type="entry name" value="HELICASE_CTER"/>
    <property type="match status" value="1"/>
</dbReference>
<proteinExistence type="predicted"/>
<comment type="caution">
    <text evidence="11">The sequence shown here is derived from an EMBL/GenBank/DDBJ whole genome shotgun (WGS) entry which is preliminary data.</text>
</comment>
<dbReference type="PANTHER" id="PTHR47959:SF1">
    <property type="entry name" value="ATP-DEPENDENT RNA HELICASE DBPA"/>
    <property type="match status" value="1"/>
</dbReference>
<dbReference type="Pfam" id="PF00271">
    <property type="entry name" value="Helicase_C"/>
    <property type="match status" value="1"/>
</dbReference>
<dbReference type="InterPro" id="IPR014001">
    <property type="entry name" value="Helicase_ATP-bd"/>
</dbReference>
<keyword evidence="4 11" id="KW-0347">Helicase</keyword>
<organism evidence="11 12">
    <name type="scientific">Clydaea vesicula</name>
    <dbReference type="NCBI Taxonomy" id="447962"/>
    <lineage>
        <taxon>Eukaryota</taxon>
        <taxon>Fungi</taxon>
        <taxon>Fungi incertae sedis</taxon>
        <taxon>Chytridiomycota</taxon>
        <taxon>Chytridiomycota incertae sedis</taxon>
        <taxon>Chytridiomycetes</taxon>
        <taxon>Lobulomycetales</taxon>
        <taxon>Lobulomycetaceae</taxon>
        <taxon>Clydaea</taxon>
    </lineage>
</organism>
<sequence length="620" mass="68051">SSSEEKSEKKKAKKEKKKQGSESVLNKSEVPKKRKLDEENTEIKEGASSLDLLESEQEFKKDLINKEQNKKQKLNISETKEVVITIKETDKSLDFSNFEIQQSSKDALIKSGITALFPIQAATYNQILNGSDLLGRARTGTGKTLAFALPMMESLKRERLKNSNSFNIRGRSPKVLVMAPTRELASQVAKVFGTISDGLKVTCIYGGVPYDSQYVDLKSGVDVVVGTPGRLIDHVERTNLKLESLKFLCLDEADQMLDIGFAESMVPEWVKECIGKYMKAERVTIDLIGNEKYKASAVLGDIVSVYGRGKVGRTIIFVETKGEANELAMDEKLKDSQVIHATNVCARGVDIPEIDLVVNCEPPSDVETYIHRSGRTGRAGKAGVCVTFYKPQQEYLISNIARKAGVKFQRIGAPQPEDIIKARASDTVAQLETIDPKVLDYFTSTSENILDFYNGDSLKATSAIMAIMCGTLKPLPPRSFAIFFIVKYDDTSGWRMTQDETAVVVDFKSEIVQFDRDEDGLKLLVNGVLWRDGNGITVDICKDIPELKEFANTTPSYGAARGRGGFSSRGSFRGSNSNRGGRGSFGSARGSRGGFSVGRGRGSFGSSGNPFDRASTANRS</sequence>
<evidence type="ECO:0000259" key="9">
    <source>
        <dbReference type="PROSITE" id="PS51192"/>
    </source>
</evidence>
<dbReference type="Proteomes" id="UP001211065">
    <property type="component" value="Unassembled WGS sequence"/>
</dbReference>
<dbReference type="CDD" id="cd18787">
    <property type="entry name" value="SF2_C_DEAD"/>
    <property type="match status" value="1"/>
</dbReference>
<dbReference type="InterPro" id="IPR001650">
    <property type="entry name" value="Helicase_C-like"/>
</dbReference>
<dbReference type="EMBL" id="JADGJW010000887">
    <property type="protein sequence ID" value="KAJ3210513.1"/>
    <property type="molecule type" value="Genomic_DNA"/>
</dbReference>
<feature type="domain" description="Helicase ATP-binding" evidence="9">
    <location>
        <begin position="124"/>
        <end position="339"/>
    </location>
</feature>
<comment type="catalytic activity">
    <reaction evidence="7">
        <text>ATP + H2O = ADP + phosphate + H(+)</text>
        <dbReference type="Rhea" id="RHEA:13065"/>
        <dbReference type="ChEBI" id="CHEBI:15377"/>
        <dbReference type="ChEBI" id="CHEBI:15378"/>
        <dbReference type="ChEBI" id="CHEBI:30616"/>
        <dbReference type="ChEBI" id="CHEBI:43474"/>
        <dbReference type="ChEBI" id="CHEBI:456216"/>
        <dbReference type="EC" id="3.6.4.13"/>
    </reaction>
</comment>
<dbReference type="SMART" id="SM00490">
    <property type="entry name" value="HELICc"/>
    <property type="match status" value="1"/>
</dbReference>
<gene>
    <name evidence="11" type="primary">DDX21</name>
    <name evidence="11" type="ORF">HK099_008225</name>
</gene>
<dbReference type="GO" id="GO:0005524">
    <property type="term" value="F:ATP binding"/>
    <property type="evidence" value="ECO:0007669"/>
    <property type="project" value="UniProtKB-KW"/>
</dbReference>
<keyword evidence="3" id="KW-0378">Hydrolase</keyword>
<feature type="region of interest" description="Disordered" evidence="8">
    <location>
        <begin position="558"/>
        <end position="620"/>
    </location>
</feature>
<feature type="compositionally biased region" description="Low complexity" evidence="8">
    <location>
        <begin position="568"/>
        <end position="590"/>
    </location>
</feature>
<keyword evidence="2" id="KW-0547">Nucleotide-binding</keyword>
<dbReference type="PANTHER" id="PTHR47959">
    <property type="entry name" value="ATP-DEPENDENT RNA HELICASE RHLE-RELATED"/>
    <property type="match status" value="1"/>
</dbReference>
<dbReference type="PROSITE" id="PS51192">
    <property type="entry name" value="HELICASE_ATP_BIND_1"/>
    <property type="match status" value="1"/>
</dbReference>
<dbReference type="Gene3D" id="3.40.50.300">
    <property type="entry name" value="P-loop containing nucleotide triphosphate hydrolases"/>
    <property type="match status" value="2"/>
</dbReference>
<reference evidence="11" key="1">
    <citation type="submission" date="2020-05" db="EMBL/GenBank/DDBJ databases">
        <title>Phylogenomic resolution of chytrid fungi.</title>
        <authorList>
            <person name="Stajich J.E."/>
            <person name="Amses K."/>
            <person name="Simmons R."/>
            <person name="Seto K."/>
            <person name="Myers J."/>
            <person name="Bonds A."/>
            <person name="Quandt C.A."/>
            <person name="Barry K."/>
            <person name="Liu P."/>
            <person name="Grigoriev I."/>
            <person name="Longcore J.E."/>
            <person name="James T.Y."/>
        </authorList>
    </citation>
    <scope>NUCLEOTIDE SEQUENCE</scope>
    <source>
        <strain evidence="11">JEL0476</strain>
    </source>
</reference>
<dbReference type="GO" id="GO:0016787">
    <property type="term" value="F:hydrolase activity"/>
    <property type="evidence" value="ECO:0007669"/>
    <property type="project" value="UniProtKB-KW"/>
</dbReference>
<dbReference type="SUPFAM" id="SSF52540">
    <property type="entry name" value="P-loop containing nucleoside triphosphate hydrolases"/>
    <property type="match status" value="2"/>
</dbReference>
<dbReference type="SMART" id="SM00487">
    <property type="entry name" value="DEXDc"/>
    <property type="match status" value="1"/>
</dbReference>
<evidence type="ECO:0000256" key="2">
    <source>
        <dbReference type="ARBA" id="ARBA00022741"/>
    </source>
</evidence>
<feature type="non-terminal residue" evidence="11">
    <location>
        <position position="1"/>
    </location>
</feature>
<evidence type="ECO:0000256" key="3">
    <source>
        <dbReference type="ARBA" id="ARBA00022801"/>
    </source>
</evidence>
<dbReference type="EC" id="3.6.4.13" evidence="1"/>
<evidence type="ECO:0000256" key="1">
    <source>
        <dbReference type="ARBA" id="ARBA00012552"/>
    </source>
</evidence>
<dbReference type="InterPro" id="IPR027417">
    <property type="entry name" value="P-loop_NTPase"/>
</dbReference>
<evidence type="ECO:0000313" key="12">
    <source>
        <dbReference type="Proteomes" id="UP001211065"/>
    </source>
</evidence>
<keyword evidence="6" id="KW-0694">RNA-binding</keyword>
<dbReference type="AlphaFoldDB" id="A0AAD5TXL9"/>
<evidence type="ECO:0000313" key="11">
    <source>
        <dbReference type="EMBL" id="KAJ3210513.1"/>
    </source>
</evidence>
<feature type="compositionally biased region" description="Gly residues" evidence="8">
    <location>
        <begin position="591"/>
        <end position="605"/>
    </location>
</feature>
<evidence type="ECO:0000256" key="8">
    <source>
        <dbReference type="SAM" id="MobiDB-lite"/>
    </source>
</evidence>
<evidence type="ECO:0000259" key="10">
    <source>
        <dbReference type="PROSITE" id="PS51194"/>
    </source>
</evidence>
<dbReference type="InterPro" id="IPR050079">
    <property type="entry name" value="DEAD_box_RNA_helicase"/>
</dbReference>